<protein>
    <submittedName>
        <fullName evidence="2">Uncharacterized protein</fullName>
    </submittedName>
</protein>
<accession>A0A4Y2M3T5</accession>
<proteinExistence type="predicted"/>
<keyword evidence="3" id="KW-1185">Reference proteome</keyword>
<evidence type="ECO:0000256" key="1">
    <source>
        <dbReference type="SAM" id="SignalP"/>
    </source>
</evidence>
<name>A0A4Y2M3T5_ARAVE</name>
<dbReference type="AlphaFoldDB" id="A0A4Y2M3T5"/>
<comment type="caution">
    <text evidence="2">The sequence shown here is derived from an EMBL/GenBank/DDBJ whole genome shotgun (WGS) entry which is preliminary data.</text>
</comment>
<gene>
    <name evidence="2" type="ORF">AVEN_80596_1</name>
</gene>
<evidence type="ECO:0000313" key="2">
    <source>
        <dbReference type="EMBL" id="GBN21093.1"/>
    </source>
</evidence>
<dbReference type="EMBL" id="BGPR01006690">
    <property type="protein sequence ID" value="GBN21093.1"/>
    <property type="molecule type" value="Genomic_DNA"/>
</dbReference>
<dbReference type="OrthoDB" id="6412577at2759"/>
<dbReference type="Proteomes" id="UP000499080">
    <property type="component" value="Unassembled WGS sequence"/>
</dbReference>
<reference evidence="2 3" key="1">
    <citation type="journal article" date="2019" name="Sci. Rep.">
        <title>Orb-weaving spider Araneus ventricosus genome elucidates the spidroin gene catalogue.</title>
        <authorList>
            <person name="Kono N."/>
            <person name="Nakamura H."/>
            <person name="Ohtoshi R."/>
            <person name="Moran D.A.P."/>
            <person name="Shinohara A."/>
            <person name="Yoshida Y."/>
            <person name="Fujiwara M."/>
            <person name="Mori M."/>
            <person name="Tomita M."/>
            <person name="Arakawa K."/>
        </authorList>
    </citation>
    <scope>NUCLEOTIDE SEQUENCE [LARGE SCALE GENOMIC DNA]</scope>
</reference>
<evidence type="ECO:0000313" key="3">
    <source>
        <dbReference type="Proteomes" id="UP000499080"/>
    </source>
</evidence>
<feature type="chain" id="PRO_5021212800" evidence="1">
    <location>
        <begin position="21"/>
        <end position="109"/>
    </location>
</feature>
<feature type="signal peptide" evidence="1">
    <location>
        <begin position="1"/>
        <end position="20"/>
    </location>
</feature>
<organism evidence="2 3">
    <name type="scientific">Araneus ventricosus</name>
    <name type="common">Orbweaver spider</name>
    <name type="synonym">Epeira ventricosa</name>
    <dbReference type="NCBI Taxonomy" id="182803"/>
    <lineage>
        <taxon>Eukaryota</taxon>
        <taxon>Metazoa</taxon>
        <taxon>Ecdysozoa</taxon>
        <taxon>Arthropoda</taxon>
        <taxon>Chelicerata</taxon>
        <taxon>Arachnida</taxon>
        <taxon>Araneae</taxon>
        <taxon>Araneomorphae</taxon>
        <taxon>Entelegynae</taxon>
        <taxon>Araneoidea</taxon>
        <taxon>Araneidae</taxon>
        <taxon>Araneus</taxon>
    </lineage>
</organism>
<sequence>MASSAFFVITTCCFFGLVINQNWCREHRVDHQLDQVPRWEPLHYLANRKVNDHGTSNDHHLLMDASKRGIILFRHRDDDSMSRIFRGKMNKVRKLSQMSRPRGHPLRWG</sequence>
<keyword evidence="1" id="KW-0732">Signal</keyword>